<gene>
    <name evidence="2" type="ORF">GCM10011579_090570</name>
</gene>
<dbReference type="AlphaFoldDB" id="A0A918D9T9"/>
<dbReference type="EMBL" id="BMMM01000027">
    <property type="protein sequence ID" value="GGN92580.1"/>
    <property type="molecule type" value="Genomic_DNA"/>
</dbReference>
<evidence type="ECO:0000256" key="1">
    <source>
        <dbReference type="SAM" id="MobiDB-lite"/>
    </source>
</evidence>
<protein>
    <submittedName>
        <fullName evidence="2">Uncharacterized protein</fullName>
    </submittedName>
</protein>
<proteinExistence type="predicted"/>
<comment type="caution">
    <text evidence="2">The sequence shown here is derived from an EMBL/GenBank/DDBJ whole genome shotgun (WGS) entry which is preliminary data.</text>
</comment>
<feature type="compositionally biased region" description="Basic and acidic residues" evidence="1">
    <location>
        <begin position="40"/>
        <end position="60"/>
    </location>
</feature>
<accession>A0A918D9T9</accession>
<feature type="region of interest" description="Disordered" evidence="1">
    <location>
        <begin position="1"/>
        <end position="78"/>
    </location>
</feature>
<keyword evidence="3" id="KW-1185">Reference proteome</keyword>
<evidence type="ECO:0000313" key="3">
    <source>
        <dbReference type="Proteomes" id="UP000600365"/>
    </source>
</evidence>
<dbReference type="Proteomes" id="UP000600365">
    <property type="component" value="Unassembled WGS sequence"/>
</dbReference>
<name>A0A918D9T9_9ACTN</name>
<reference evidence="2 3" key="1">
    <citation type="journal article" date="2014" name="Int. J. Syst. Evol. Microbiol.">
        <title>Complete genome sequence of Corynebacterium casei LMG S-19264T (=DSM 44701T), isolated from a smear-ripened cheese.</title>
        <authorList>
            <consortium name="US DOE Joint Genome Institute (JGI-PGF)"/>
            <person name="Walter F."/>
            <person name="Albersmeier A."/>
            <person name="Kalinowski J."/>
            <person name="Ruckert C."/>
        </authorList>
    </citation>
    <scope>NUCLEOTIDE SEQUENCE [LARGE SCALE GENOMIC DNA]</scope>
    <source>
        <strain evidence="2 3">CGMCC 4.7111</strain>
    </source>
</reference>
<evidence type="ECO:0000313" key="2">
    <source>
        <dbReference type="EMBL" id="GGN92580.1"/>
    </source>
</evidence>
<organism evidence="2 3">
    <name type="scientific">Streptomyces albiflavescens</name>
    <dbReference type="NCBI Taxonomy" id="1623582"/>
    <lineage>
        <taxon>Bacteria</taxon>
        <taxon>Bacillati</taxon>
        <taxon>Actinomycetota</taxon>
        <taxon>Actinomycetes</taxon>
        <taxon>Kitasatosporales</taxon>
        <taxon>Streptomycetaceae</taxon>
        <taxon>Streptomyces</taxon>
    </lineage>
</organism>
<sequence>MTSSRRRPSTSRCSRTTPNNGEGSTRDDGDGMSGNNGEGSTRDDGDGMRRNNGETQHDTGETWDDAGVTPWNGTALQT</sequence>